<dbReference type="RefSeq" id="WP_217478016.1">
    <property type="nucleotide sequence ID" value="NZ_CADIKH010000032.1"/>
</dbReference>
<evidence type="ECO:0008006" key="3">
    <source>
        <dbReference type="Google" id="ProtNLM"/>
    </source>
</evidence>
<sequence length="72" mass="7752">MAANALEGLKGVLSECLRLDLDNGVLPPSLDSQVTASVVATYLQGVWRLALVDYDRPSFEQQVDTFLTGLGL</sequence>
<dbReference type="SUPFAM" id="SSF48498">
    <property type="entry name" value="Tetracyclin repressor-like, C-terminal domain"/>
    <property type="match status" value="1"/>
</dbReference>
<name>A0A6J5EPC9_9BURK</name>
<keyword evidence="2" id="KW-1185">Reference proteome</keyword>
<dbReference type="AlphaFoldDB" id="A0A6J5EPC9"/>
<evidence type="ECO:0000313" key="1">
    <source>
        <dbReference type="EMBL" id="CAB3767291.1"/>
    </source>
</evidence>
<accession>A0A6J5EPC9</accession>
<gene>
    <name evidence="1" type="ORF">LMG29542_05577</name>
</gene>
<dbReference type="InterPro" id="IPR036271">
    <property type="entry name" value="Tet_transcr_reg_TetR-rel_C_sf"/>
</dbReference>
<organism evidence="1 2">
    <name type="scientific">Paraburkholderia humisilvae</name>
    <dbReference type="NCBI Taxonomy" id="627669"/>
    <lineage>
        <taxon>Bacteria</taxon>
        <taxon>Pseudomonadati</taxon>
        <taxon>Pseudomonadota</taxon>
        <taxon>Betaproteobacteria</taxon>
        <taxon>Burkholderiales</taxon>
        <taxon>Burkholderiaceae</taxon>
        <taxon>Paraburkholderia</taxon>
    </lineage>
</organism>
<evidence type="ECO:0000313" key="2">
    <source>
        <dbReference type="Proteomes" id="UP000494363"/>
    </source>
</evidence>
<dbReference type="EMBL" id="CADIKH010000032">
    <property type="protein sequence ID" value="CAB3767291.1"/>
    <property type="molecule type" value="Genomic_DNA"/>
</dbReference>
<dbReference type="Gene3D" id="1.10.357.10">
    <property type="entry name" value="Tetracycline Repressor, domain 2"/>
    <property type="match status" value="1"/>
</dbReference>
<protein>
    <recommendedName>
        <fullName evidence="3">BetI-type transcriptional repressor C-terminal domain-containing protein</fullName>
    </recommendedName>
</protein>
<dbReference type="Proteomes" id="UP000494363">
    <property type="component" value="Unassembled WGS sequence"/>
</dbReference>
<proteinExistence type="predicted"/>
<reference evidence="1 2" key="1">
    <citation type="submission" date="2020-04" db="EMBL/GenBank/DDBJ databases">
        <authorList>
            <person name="De Canck E."/>
        </authorList>
    </citation>
    <scope>NUCLEOTIDE SEQUENCE [LARGE SCALE GENOMIC DNA]</scope>
    <source>
        <strain evidence="1 2">LMG 29542</strain>
    </source>
</reference>